<gene>
    <name evidence="2" type="ORF">BCR33DRAFT_588995</name>
</gene>
<feature type="region of interest" description="Disordered" evidence="1">
    <location>
        <begin position="54"/>
        <end position="77"/>
    </location>
</feature>
<evidence type="ECO:0000313" key="3">
    <source>
        <dbReference type="Proteomes" id="UP000193642"/>
    </source>
</evidence>
<sequence length="315" mass="36046">MLYDPYSPYSPEEVSIPKFDVEAYWTDPNEPRYGLRPRKAISYNESSRWKFVSDTPLATPVPEPSKELPPSSTENNDQHVHIDDAIEEVVQHFPEVFDPVPAALNPEKVIISETDSDIDSDLDDSIYDGMEEVSASPRIPINRAQSKREDGEEKLDDGEADLNAILNAYGIKTEIRSKIVTECEKVKPFMKAMSRKLEKRLNRKITNECLSTEAENEMTPTLKVVPKPDIPKIRIADMPPPPRSYREAMAGPWKEYWEHADAEELNSHVSKKTYRYSRYPSHGRVLRSHIVRSYKGTVDGYLDRFKSRDVLAGHP</sequence>
<dbReference type="Proteomes" id="UP000193642">
    <property type="component" value="Unassembled WGS sequence"/>
</dbReference>
<dbReference type="EMBL" id="MCGO01000090">
    <property type="protein sequence ID" value="ORY29082.1"/>
    <property type="molecule type" value="Genomic_DNA"/>
</dbReference>
<name>A0A1Y2B2N7_9FUNG</name>
<protein>
    <submittedName>
        <fullName evidence="2">Uncharacterized protein</fullName>
    </submittedName>
</protein>
<organism evidence="2 3">
    <name type="scientific">Rhizoclosmatium globosum</name>
    <dbReference type="NCBI Taxonomy" id="329046"/>
    <lineage>
        <taxon>Eukaryota</taxon>
        <taxon>Fungi</taxon>
        <taxon>Fungi incertae sedis</taxon>
        <taxon>Chytridiomycota</taxon>
        <taxon>Chytridiomycota incertae sedis</taxon>
        <taxon>Chytridiomycetes</taxon>
        <taxon>Chytridiales</taxon>
        <taxon>Chytriomycetaceae</taxon>
        <taxon>Rhizoclosmatium</taxon>
    </lineage>
</organism>
<reference evidence="2 3" key="1">
    <citation type="submission" date="2016-07" db="EMBL/GenBank/DDBJ databases">
        <title>Pervasive Adenine N6-methylation of Active Genes in Fungi.</title>
        <authorList>
            <consortium name="DOE Joint Genome Institute"/>
            <person name="Mondo S.J."/>
            <person name="Dannebaum R.O."/>
            <person name="Kuo R.C."/>
            <person name="Labutti K."/>
            <person name="Haridas S."/>
            <person name="Kuo A."/>
            <person name="Salamov A."/>
            <person name="Ahrendt S.R."/>
            <person name="Lipzen A."/>
            <person name="Sullivan W."/>
            <person name="Andreopoulos W.B."/>
            <person name="Clum A."/>
            <person name="Lindquist E."/>
            <person name="Daum C."/>
            <person name="Ramamoorthy G.K."/>
            <person name="Gryganskyi A."/>
            <person name="Culley D."/>
            <person name="Magnuson J.K."/>
            <person name="James T.Y."/>
            <person name="O'Malley M.A."/>
            <person name="Stajich J.E."/>
            <person name="Spatafora J.W."/>
            <person name="Visel A."/>
            <person name="Grigoriev I.V."/>
        </authorList>
    </citation>
    <scope>NUCLEOTIDE SEQUENCE [LARGE SCALE GENOMIC DNA]</scope>
    <source>
        <strain evidence="2 3">JEL800</strain>
    </source>
</reference>
<evidence type="ECO:0000313" key="2">
    <source>
        <dbReference type="EMBL" id="ORY29082.1"/>
    </source>
</evidence>
<comment type="caution">
    <text evidence="2">The sequence shown here is derived from an EMBL/GenBank/DDBJ whole genome shotgun (WGS) entry which is preliminary data.</text>
</comment>
<dbReference type="OrthoDB" id="10674739at2759"/>
<evidence type="ECO:0000256" key="1">
    <source>
        <dbReference type="SAM" id="MobiDB-lite"/>
    </source>
</evidence>
<accession>A0A1Y2B2N7</accession>
<keyword evidence="3" id="KW-1185">Reference proteome</keyword>
<dbReference type="AlphaFoldDB" id="A0A1Y2B2N7"/>
<proteinExistence type="predicted"/>